<dbReference type="InterPro" id="IPR004096">
    <property type="entry name" value="V4R"/>
</dbReference>
<evidence type="ECO:0000259" key="2">
    <source>
        <dbReference type="SMART" id="SM00989"/>
    </source>
</evidence>
<dbReference type="RefSeq" id="WP_057941124.1">
    <property type="nucleotide sequence ID" value="NZ_CP011131.1"/>
</dbReference>
<keyword evidence="4" id="KW-1185">Reference proteome</keyword>
<evidence type="ECO:0000256" key="1">
    <source>
        <dbReference type="SAM" id="MobiDB-lite"/>
    </source>
</evidence>
<sequence>MVDVEFRVVSDRRDGLLLALGQVVIANGFTLLRQRMLNSDEGVVLVMVVRGPADALLMLEEKLGTHHLVQSFEASPYEPAPSAPAAAPAPVARNNGNGNGHAGQTSAAAAPVAPAGAAGGHAAAPIDTQRVETLLPQLARNYPNILLQLVALERELPPAQREATLRYIGQRVGAWVYKRDFALGGQLPLADSVRRIALPAMRQLVQAELHEDVLKVRNSPFCHRGESGECCHFLRGMLGGLLEGQHGAHVHVVESQCRNTGAETCRFEFES</sequence>
<proteinExistence type="predicted"/>
<dbReference type="Pfam" id="PF02830">
    <property type="entry name" value="V4R"/>
    <property type="match status" value="1"/>
</dbReference>
<dbReference type="SMART" id="SM00989">
    <property type="entry name" value="V4R"/>
    <property type="match status" value="1"/>
</dbReference>
<feature type="region of interest" description="Disordered" evidence="1">
    <location>
        <begin position="75"/>
        <end position="113"/>
    </location>
</feature>
<dbReference type="SUPFAM" id="SSF111126">
    <property type="entry name" value="Ligand-binding domain in the NO signalling and Golgi transport"/>
    <property type="match status" value="1"/>
</dbReference>
<dbReference type="Proteomes" id="UP000829194">
    <property type="component" value="Chromosome"/>
</dbReference>
<evidence type="ECO:0000313" key="3">
    <source>
        <dbReference type="EMBL" id="UNP29800.1"/>
    </source>
</evidence>
<evidence type="ECO:0000313" key="4">
    <source>
        <dbReference type="Proteomes" id="UP000829194"/>
    </source>
</evidence>
<reference evidence="3 4" key="1">
    <citation type="submission" date="2022-03" db="EMBL/GenBank/DDBJ databases">
        <title>Complete genome sequence of Lysobacter capsici VKM B-2533 and Lysobacter gummosus 10.1.1, promising sources of lytic agents.</title>
        <authorList>
            <person name="Tarlachkov S.V."/>
            <person name="Kudryakova I.V."/>
            <person name="Afoshin A.S."/>
            <person name="Leontyevskaya E.A."/>
            <person name="Leontyevskaya N.V."/>
        </authorList>
    </citation>
    <scope>NUCLEOTIDE SEQUENCE [LARGE SCALE GENOMIC DNA]</scope>
    <source>
        <strain evidence="3 4">10.1.1</strain>
    </source>
</reference>
<organism evidence="3 4">
    <name type="scientific">Lysobacter gummosus</name>
    <dbReference type="NCBI Taxonomy" id="262324"/>
    <lineage>
        <taxon>Bacteria</taxon>
        <taxon>Pseudomonadati</taxon>
        <taxon>Pseudomonadota</taxon>
        <taxon>Gammaproteobacteria</taxon>
        <taxon>Lysobacterales</taxon>
        <taxon>Lysobacteraceae</taxon>
        <taxon>Lysobacter</taxon>
    </lineage>
</organism>
<dbReference type="EMBL" id="CP093547">
    <property type="protein sequence ID" value="UNP29800.1"/>
    <property type="molecule type" value="Genomic_DNA"/>
</dbReference>
<feature type="compositionally biased region" description="Low complexity" evidence="1">
    <location>
        <begin position="83"/>
        <end position="96"/>
    </location>
</feature>
<feature type="domain" description="4-vinyl reductase 4VR" evidence="2">
    <location>
        <begin position="211"/>
        <end position="271"/>
    </location>
</feature>
<protein>
    <submittedName>
        <fullName evidence="3">4-vinyl reductase</fullName>
    </submittedName>
</protein>
<dbReference type="Gene3D" id="3.30.1380.20">
    <property type="entry name" value="Trafficking protein particle complex subunit 3"/>
    <property type="match status" value="1"/>
</dbReference>
<accession>A0ABY3XCJ2</accession>
<dbReference type="InterPro" id="IPR024096">
    <property type="entry name" value="NO_sig/Golgi_transp_ligand-bd"/>
</dbReference>
<name>A0ABY3XCJ2_9GAMM</name>
<gene>
    <name evidence="3" type="ORF">MOV92_00490</name>
</gene>